<dbReference type="RefSeq" id="XP_072854183.1">
    <property type="nucleotide sequence ID" value="XM_072998082.1"/>
</dbReference>
<accession>A0ABM5G960</accession>
<feature type="domain" description="Sushi" evidence="6">
    <location>
        <begin position="440"/>
        <end position="498"/>
    </location>
</feature>
<keyword evidence="3 4" id="KW-1015">Disulfide bond</keyword>
<feature type="disulfide bond" evidence="4">
    <location>
        <begin position="560"/>
        <end position="603"/>
    </location>
</feature>
<feature type="domain" description="Sushi" evidence="6">
    <location>
        <begin position="202"/>
        <end position="261"/>
    </location>
</feature>
<feature type="domain" description="Sushi" evidence="6">
    <location>
        <begin position="262"/>
        <end position="319"/>
    </location>
</feature>
<dbReference type="Gene3D" id="2.10.70.10">
    <property type="entry name" value="Complement Module, domain 1"/>
    <property type="match status" value="12"/>
</dbReference>
<comment type="caution">
    <text evidence="4">Lacks conserved residue(s) required for the propagation of feature annotation.</text>
</comment>
<evidence type="ECO:0000256" key="3">
    <source>
        <dbReference type="ARBA" id="ARBA00023157"/>
    </source>
</evidence>
<evidence type="ECO:0000313" key="7">
    <source>
        <dbReference type="Proteomes" id="UP001652642"/>
    </source>
</evidence>
<protein>
    <submittedName>
        <fullName evidence="8">Complement factor H-like isoform X1</fullName>
    </submittedName>
</protein>
<organism evidence="7 8">
    <name type="scientific">Pogona vitticeps</name>
    <name type="common">central bearded dragon</name>
    <dbReference type="NCBI Taxonomy" id="103695"/>
    <lineage>
        <taxon>Eukaryota</taxon>
        <taxon>Metazoa</taxon>
        <taxon>Chordata</taxon>
        <taxon>Craniata</taxon>
        <taxon>Vertebrata</taxon>
        <taxon>Euteleostomi</taxon>
        <taxon>Lepidosauria</taxon>
        <taxon>Squamata</taxon>
        <taxon>Bifurcata</taxon>
        <taxon>Unidentata</taxon>
        <taxon>Episquamata</taxon>
        <taxon>Toxicofera</taxon>
        <taxon>Iguania</taxon>
        <taxon>Acrodonta</taxon>
        <taxon>Agamidae</taxon>
        <taxon>Amphibolurinae</taxon>
        <taxon>Pogona</taxon>
    </lineage>
</organism>
<name>A0ABM5G960_9SAUR</name>
<feature type="chain" id="PRO_5046654718" evidence="5">
    <location>
        <begin position="18"/>
        <end position="744"/>
    </location>
</feature>
<evidence type="ECO:0000313" key="8">
    <source>
        <dbReference type="RefSeq" id="XP_072854183.1"/>
    </source>
</evidence>
<evidence type="ECO:0000256" key="2">
    <source>
        <dbReference type="ARBA" id="ARBA00022729"/>
    </source>
</evidence>
<evidence type="ECO:0000256" key="4">
    <source>
        <dbReference type="PROSITE-ProRule" id="PRU00302"/>
    </source>
</evidence>
<feature type="disulfide bond" evidence="4">
    <location>
        <begin position="501"/>
        <end position="544"/>
    </location>
</feature>
<sequence>MVFPLALLLLWVCCTAADEIVCLPPHVENGDFRPKELQFRHEEQIEIVCHEGFQSSAHFSVCTEQGWQPPATCIPKNCDYVTIPNGYIYRNEPLHYFPKRLGYEMYYRCNSGFLPPNKDAWQKMVCTKSGWNPEPKCFKICDHKNPIRNGKFIYTYWTRSFIEGNTIPYSCDKGYHSENESATATCTKAGWSPPPRCFNLTEICTKPAEENVVFNTTKAISFFKETLRYECKEGFETIKKTIDGHTQCTENGWDPSPACLPIECEAPVLENGRVEEIKGKYVNGDVVRFSCLRGYTRVGPDSAQCYHFGWFPQPPICKEIQSLSCENIAPLNGFFMSQQDHFSLNEKVAYGCQSGFATLEGHKKGETQCLAEGWRPEPKCVRLCPPPPQLPNAVSITEMRNYRSGEEVVFKCVENFILQGPQQIMCEGGRWQTPPRCVEMSCQKPPTILNASYRNAVKSSYEPRETIDYECHPGFVAEGPQTITCRRGEWSQPSTCEDVTCREPPLVDNADIVEERAESYLPGQELHYQCHEGFETSGSDTIRCENKEWSTPPRCEDVRCPLPPAIPNGQINGIIKESYLPLEKLKYQCLPPYSLFGSSTVRCLNKEWTSIPECRAAAGRCDRPPAIENGDTLEMHKPNYMPGDKVHYKCQNMYRMDGNAEVICQNGHWTEPPTCIAPCSTSEEDMNMNNIQLKWKYDSKLYSESGDFVEFICRRGYHPGRASPPFRVQCVDGRLEYPRCVRQV</sequence>
<dbReference type="InterPro" id="IPR000436">
    <property type="entry name" value="Sushi_SCR_CCP_dom"/>
</dbReference>
<keyword evidence="2 5" id="KW-0732">Signal</keyword>
<dbReference type="PANTHER" id="PTHR45785:SF7">
    <property type="entry name" value="COMPLEMENT FACTOR H"/>
    <property type="match status" value="1"/>
</dbReference>
<keyword evidence="7" id="KW-1185">Reference proteome</keyword>
<dbReference type="Pfam" id="PF00084">
    <property type="entry name" value="Sushi"/>
    <property type="match status" value="11"/>
</dbReference>
<feature type="domain" description="Sushi" evidence="6">
    <location>
        <begin position="139"/>
        <end position="199"/>
    </location>
</feature>
<dbReference type="PANTHER" id="PTHR45785">
    <property type="entry name" value="COMPLEMENT FACTOR H-RELATED"/>
    <property type="match status" value="1"/>
</dbReference>
<evidence type="ECO:0000259" key="6">
    <source>
        <dbReference type="PROSITE" id="PS50923"/>
    </source>
</evidence>
<dbReference type="SUPFAM" id="SSF57535">
    <property type="entry name" value="Complement control module/SCR domain"/>
    <property type="match status" value="12"/>
</dbReference>
<dbReference type="SMART" id="SM00032">
    <property type="entry name" value="CCP"/>
    <property type="match status" value="12"/>
</dbReference>
<dbReference type="CDD" id="cd00033">
    <property type="entry name" value="CCP"/>
    <property type="match status" value="9"/>
</dbReference>
<feature type="disulfide bond" evidence="4">
    <location>
        <begin position="442"/>
        <end position="485"/>
    </location>
</feature>
<keyword evidence="1 4" id="KW-0768">Sushi</keyword>
<dbReference type="GeneID" id="110091706"/>
<feature type="signal peptide" evidence="5">
    <location>
        <begin position="1"/>
        <end position="17"/>
    </location>
</feature>
<feature type="domain" description="Sushi" evidence="6">
    <location>
        <begin position="382"/>
        <end position="439"/>
    </location>
</feature>
<dbReference type="Proteomes" id="UP001652642">
    <property type="component" value="Chromosome 4"/>
</dbReference>
<dbReference type="InterPro" id="IPR035976">
    <property type="entry name" value="Sushi/SCR/CCP_sf"/>
</dbReference>
<feature type="domain" description="Sushi" evidence="6">
    <location>
        <begin position="619"/>
        <end position="677"/>
    </location>
</feature>
<feature type="domain" description="Sushi" evidence="6">
    <location>
        <begin position="558"/>
        <end position="616"/>
    </location>
</feature>
<gene>
    <name evidence="8" type="primary">LOC110091706</name>
</gene>
<feature type="domain" description="Sushi" evidence="6">
    <location>
        <begin position="499"/>
        <end position="557"/>
    </location>
</feature>
<feature type="disulfide bond" evidence="4">
    <location>
        <begin position="621"/>
        <end position="664"/>
    </location>
</feature>
<proteinExistence type="predicted"/>
<dbReference type="PROSITE" id="PS50923">
    <property type="entry name" value="SUSHI"/>
    <property type="match status" value="8"/>
</dbReference>
<evidence type="ECO:0000256" key="5">
    <source>
        <dbReference type="SAM" id="SignalP"/>
    </source>
</evidence>
<dbReference type="InterPro" id="IPR051503">
    <property type="entry name" value="ComplSys_Reg/VirEntry_Med"/>
</dbReference>
<reference evidence="8" key="1">
    <citation type="submission" date="2025-08" db="UniProtKB">
        <authorList>
            <consortium name="RefSeq"/>
        </authorList>
    </citation>
    <scope>IDENTIFICATION</scope>
</reference>
<evidence type="ECO:0000256" key="1">
    <source>
        <dbReference type="ARBA" id="ARBA00022659"/>
    </source>
</evidence>